<feature type="domain" description="RHS protein conserved region" evidence="3">
    <location>
        <begin position="1361"/>
        <end position="1391"/>
    </location>
</feature>
<dbReference type="InterPro" id="IPR045351">
    <property type="entry name" value="DUF6531"/>
</dbReference>
<dbReference type="InterPro" id="IPR001826">
    <property type="entry name" value="RHS"/>
</dbReference>
<feature type="domain" description="Teneurin-like YD-shell" evidence="6">
    <location>
        <begin position="571"/>
        <end position="748"/>
    </location>
</feature>
<organism evidence="7 8">
    <name type="scientific">Xanthomonas graminis pv. graminis</name>
    <dbReference type="NCBI Taxonomy" id="134874"/>
    <lineage>
        <taxon>Bacteria</taxon>
        <taxon>Pseudomonadati</taxon>
        <taxon>Pseudomonadota</taxon>
        <taxon>Gammaproteobacteria</taxon>
        <taxon>Lysobacterales</taxon>
        <taxon>Lysobacteraceae</taxon>
        <taxon>Xanthomonas</taxon>
        <taxon>Xanthomonas translucens group</taxon>
        <taxon>Xanthomonas graminis</taxon>
    </lineage>
</organism>
<gene>
    <name evidence="7" type="ORF">XTGNCPPB3709_1068</name>
</gene>
<dbReference type="InterPro" id="IPR050708">
    <property type="entry name" value="T6SS_VgrG/RHS"/>
</dbReference>
<dbReference type="InterPro" id="IPR031325">
    <property type="entry name" value="RHS_repeat"/>
</dbReference>
<dbReference type="InterPro" id="IPR028899">
    <property type="entry name" value="Tox-URI2_dom"/>
</dbReference>
<dbReference type="InterPro" id="IPR056823">
    <property type="entry name" value="TEN-like_YD-shell"/>
</dbReference>
<evidence type="ECO:0000256" key="2">
    <source>
        <dbReference type="SAM" id="MobiDB-lite"/>
    </source>
</evidence>
<dbReference type="Pfam" id="PF03527">
    <property type="entry name" value="RHS"/>
    <property type="match status" value="1"/>
</dbReference>
<evidence type="ECO:0000313" key="7">
    <source>
        <dbReference type="EMBL" id="SBV87152.1"/>
    </source>
</evidence>
<dbReference type="Proteomes" id="UP000184997">
    <property type="component" value="Unassembled WGS sequence"/>
</dbReference>
<evidence type="ECO:0000256" key="1">
    <source>
        <dbReference type="ARBA" id="ARBA00022737"/>
    </source>
</evidence>
<keyword evidence="1" id="KW-0677">Repeat</keyword>
<sequence length="1560" mass="172407">MSTAAKHFDPQLGIDIHMYQLPPFPLPTPHIGIVLDPFDYLPFLGATVTVNGVKRATAGTGGLDIHIPLGAWAPQLSLPMGPQYDGEEIFMGSKTVSADGDPFSRLAVPVLDCNLAGLIPPFRIKKLKKPLRSLWLPTGINVAIPTNVQVGGPLTVSWMALGLHAGFAALGALRRSTLGARAAKAFKGLRQRVFKHMDSGFLKCKVLRAEPVDIRDGSVSVQHEDFAIPGRLPLAWSRGYGSGRGEEAGACGHGWQTPADIRLEIDADGVVLFHDGHSVAVFPQLPDADGVPVVEFVDGARLLREGTDLLVRTKSDLRYRFAYAPAAGVGVLPRAQTLPIVQVEDACGNHWRFERGDGHLVRIVERGVGGLQGRFIEVQSRHGRIDRLQLHDPATGLTHPLVAYRYVEGDLVAAEDALGVPRTFEYRQHRMVRHTDRVGLSFHYAYDAQWRVVHAWGDGGLYDYRFAYDALLRETQVTDSLGHVSLVKFDEHRLPLCEIDALDGVTVFEYDAVGRTVAVTDAEGLRTEFDYDARGNLLRLRRPDGSTLHQVYDEDDRLLSVTDPGGHAWHQAHDARGLLQTQTDPLGATTHYDYDAHGLLVAQRNPRGAQTKLGYDRYGLLASLRDALGHESRYAHDALGRLHKQIDPLGQATHYDYDAKGRLLRVRSADGGQVQCAYDAEDQLVRYVDEAGAQTRLHYVGIGQIGKRVQPDGHTVEYRYDSEEQLVAVINQRGEAYRLRRDPLGRIVEETDYWGQSRHYQYDACGRLTATIDPLGQRIAFATDALGRIVRKTLPDIRTPGQQTQEQFAYDARGQLVELRNRHRTATRRFDALGQVLEEVQDGFRVGYGYDEVGNRVLRETSAGNRIAFAYDLRDQVVEVAINDDAPIAIERDALGRTTREQLSAQLQRQFQYDGRSLLTAQSVLKDAAPLFETTYAYDRAGNLTHRRDSAQGVDEYRYDVLGRLLQHTDPKGRIERFFNDPAGDRLATRVQQVQLRKVAGGDDEQQVQWTREGSYDGVHYVFDRAGDLIRKGSPTGPEPDDLELLWDANHRLAESHKAGQATHYGYDPLGRRVFKRNPTHTTWFYWDGDALLGEVKQAHDEPDAAPVWVGNVADLIGVKRRKEKLAKLHERTREYVYYPGSFVPLALIEKEPGPTLHEAPQPATTTSIAQISRSDAPAVAKHALTDSRGSDSTQPPTPSAPADMSPPQRTPSAPLGVLASSAPKLAPADGAAKPAMMAAPAAIKSGKQPGGGGLGTLGGDLALGQGAGIKMPAIGGALVDPPADVAKSDEASTDGEQKPSNVNALGVRLGDAQLEPSKTPTKSIHATADAKPTTSTGLAIEWLNFLSSAEETATWQSVSYHYHVDPNGCPTRLVDTSGRSVWVANHTAWGIANIEVEEIYSPLRLQGQYFDCESGFNYNRYRYYDASVGQFICLDPIGLEGGENPYVYGLSATSWADPLGLDEFYALLARRDGWYPVMEWGKKDPVGYWYLSKGEVWKFGETRNPKTRYSSAWLKKNDLEYFAIHRGTSKDFNRAVERLRISGFLRWKGFLPPGNKCRH</sequence>
<accession>A0A1M4IDT1</accession>
<dbReference type="Pfam" id="PF25023">
    <property type="entry name" value="TEN_YD-shell"/>
    <property type="match status" value="2"/>
</dbReference>
<evidence type="ECO:0000259" key="5">
    <source>
        <dbReference type="Pfam" id="PF20148"/>
    </source>
</evidence>
<dbReference type="EMBL" id="FLUK01000092">
    <property type="protein sequence ID" value="SBV87152.1"/>
    <property type="molecule type" value="Genomic_DNA"/>
</dbReference>
<dbReference type="PANTHER" id="PTHR32305:SF15">
    <property type="entry name" value="PROTEIN RHSA-RELATED"/>
    <property type="match status" value="1"/>
</dbReference>
<feature type="domain" description="Teneurin-like YD-shell" evidence="6">
    <location>
        <begin position="805"/>
        <end position="982"/>
    </location>
</feature>
<evidence type="ECO:0000259" key="3">
    <source>
        <dbReference type="Pfam" id="PF03527"/>
    </source>
</evidence>
<dbReference type="Pfam" id="PF20148">
    <property type="entry name" value="DUF6531"/>
    <property type="match status" value="1"/>
</dbReference>
<dbReference type="NCBIfam" id="TIGR01643">
    <property type="entry name" value="YD_repeat_2x"/>
    <property type="match status" value="8"/>
</dbReference>
<dbReference type="InterPro" id="IPR006530">
    <property type="entry name" value="YD"/>
</dbReference>
<feature type="domain" description="Tox-URI2" evidence="4">
    <location>
        <begin position="1479"/>
        <end position="1550"/>
    </location>
</feature>
<dbReference type="InterPro" id="IPR022385">
    <property type="entry name" value="Rhs_assc_core"/>
</dbReference>
<dbReference type="Gene3D" id="2.180.10.10">
    <property type="entry name" value="RHS repeat-associated core"/>
    <property type="match status" value="4"/>
</dbReference>
<feature type="region of interest" description="Disordered" evidence="2">
    <location>
        <begin position="1174"/>
        <end position="1217"/>
    </location>
</feature>
<feature type="domain" description="DUF6531" evidence="5">
    <location>
        <begin position="210"/>
        <end position="275"/>
    </location>
</feature>
<feature type="region of interest" description="Disordered" evidence="2">
    <location>
        <begin position="1283"/>
        <end position="1303"/>
    </location>
</feature>
<dbReference type="CDD" id="cd14740">
    <property type="entry name" value="PAAR_4"/>
    <property type="match status" value="1"/>
</dbReference>
<name>A0A1M4IDT1_9XANT</name>
<dbReference type="NCBIfam" id="TIGR03696">
    <property type="entry name" value="Rhs_assc_core"/>
    <property type="match status" value="1"/>
</dbReference>
<protein>
    <submittedName>
        <fullName evidence="7">Protein RhsD</fullName>
    </submittedName>
</protein>
<dbReference type="Pfam" id="PF05593">
    <property type="entry name" value="RHS_repeat"/>
    <property type="match status" value="1"/>
</dbReference>
<evidence type="ECO:0000313" key="8">
    <source>
        <dbReference type="Proteomes" id="UP000184997"/>
    </source>
</evidence>
<dbReference type="Pfam" id="PF15653">
    <property type="entry name" value="Tox-URI2"/>
    <property type="match status" value="1"/>
</dbReference>
<dbReference type="PANTHER" id="PTHR32305">
    <property type="match status" value="1"/>
</dbReference>
<dbReference type="PRINTS" id="PR00394">
    <property type="entry name" value="RHSPROTEIN"/>
</dbReference>
<proteinExistence type="predicted"/>
<reference evidence="8" key="1">
    <citation type="submission" date="2016-07" db="EMBL/GenBank/DDBJ databases">
        <authorList>
            <person name="Florea S."/>
            <person name="Webb J.S."/>
            <person name="Jaromczyk J."/>
            <person name="Schardl C.L."/>
        </authorList>
    </citation>
    <scope>NUCLEOTIDE SEQUENCE [LARGE SCALE GENOMIC DNA]</scope>
</reference>
<evidence type="ECO:0000259" key="4">
    <source>
        <dbReference type="Pfam" id="PF15653"/>
    </source>
</evidence>
<dbReference type="RefSeq" id="WP_081374346.1">
    <property type="nucleotide sequence ID" value="NZ_CP076252.1"/>
</dbReference>
<evidence type="ECO:0000259" key="6">
    <source>
        <dbReference type="Pfam" id="PF25023"/>
    </source>
</evidence>